<dbReference type="Proteomes" id="UP001521184">
    <property type="component" value="Unassembled WGS sequence"/>
</dbReference>
<feature type="signal peptide" evidence="1">
    <location>
        <begin position="1"/>
        <end position="16"/>
    </location>
</feature>
<reference evidence="2 3" key="1">
    <citation type="journal article" date="2023" name="Plant Dis.">
        <title>First Report of Diplodia intermedia Causing Canker and Dieback Diseases on Apple Trees in Canada.</title>
        <authorList>
            <person name="Ellouze W."/>
            <person name="Ilyukhin E."/>
            <person name="Sulman M."/>
            <person name="Ali S."/>
        </authorList>
    </citation>
    <scope>NUCLEOTIDE SEQUENCE [LARGE SCALE GENOMIC DNA]</scope>
    <source>
        <strain evidence="2 3">M45-28</strain>
    </source>
</reference>
<keyword evidence="3" id="KW-1185">Reference proteome</keyword>
<feature type="chain" id="PRO_5046271534" evidence="1">
    <location>
        <begin position="17"/>
        <end position="181"/>
    </location>
</feature>
<organism evidence="2 3">
    <name type="scientific">Diplodia intermedia</name>
    <dbReference type="NCBI Taxonomy" id="856260"/>
    <lineage>
        <taxon>Eukaryota</taxon>
        <taxon>Fungi</taxon>
        <taxon>Dikarya</taxon>
        <taxon>Ascomycota</taxon>
        <taxon>Pezizomycotina</taxon>
        <taxon>Dothideomycetes</taxon>
        <taxon>Dothideomycetes incertae sedis</taxon>
        <taxon>Botryosphaeriales</taxon>
        <taxon>Botryosphaeriaceae</taxon>
        <taxon>Diplodia</taxon>
    </lineage>
</organism>
<comment type="caution">
    <text evidence="2">The sequence shown here is derived from an EMBL/GenBank/DDBJ whole genome shotgun (WGS) entry which is preliminary data.</text>
</comment>
<dbReference type="EMBL" id="JAKEKT020000068">
    <property type="protein sequence ID" value="KAL1639133.1"/>
    <property type="molecule type" value="Genomic_DNA"/>
</dbReference>
<evidence type="ECO:0000256" key="1">
    <source>
        <dbReference type="SAM" id="SignalP"/>
    </source>
</evidence>
<protein>
    <submittedName>
        <fullName evidence="2">Uncharacterized protein</fullName>
    </submittedName>
</protein>
<name>A0ABR3TI10_9PEZI</name>
<keyword evidence="1" id="KW-0732">Signal</keyword>
<accession>A0ABR3TI10</accession>
<proteinExistence type="predicted"/>
<evidence type="ECO:0000313" key="2">
    <source>
        <dbReference type="EMBL" id="KAL1639133.1"/>
    </source>
</evidence>
<evidence type="ECO:0000313" key="3">
    <source>
        <dbReference type="Proteomes" id="UP001521184"/>
    </source>
</evidence>
<gene>
    <name evidence="2" type="ORF">SLS58_008220</name>
</gene>
<sequence>MLTFTLLLAVCRGVDYVSWEHRFPKFVVLIIGPESGYELQSDFYKNGAHYIIKKSIRPYGKKNAQCKRTSFKLSFGQYTIHRIITIVEKPLGSLTHRQRVEFLLSGNTPDPIEYLLGDAALEQRLLAIVSKMERNERAQRRRENRGPIRRVRSEVPQYQGVEPHEGVELVELPVPRLFGVV</sequence>